<dbReference type="OMA" id="YIFASAN"/>
<dbReference type="OrthoDB" id="3364736at2759"/>
<proteinExistence type="predicted"/>
<dbReference type="AlphaFoldDB" id="G4TM89"/>
<feature type="region of interest" description="Disordered" evidence="1">
    <location>
        <begin position="277"/>
        <end position="340"/>
    </location>
</feature>
<evidence type="ECO:0000313" key="3">
    <source>
        <dbReference type="Proteomes" id="UP000007148"/>
    </source>
</evidence>
<name>G4TM89_SERID</name>
<evidence type="ECO:0000313" key="2">
    <source>
        <dbReference type="EMBL" id="CCA72432.1"/>
    </source>
</evidence>
<dbReference type="HOGENOM" id="CLU_671055_0_0_1"/>
<protein>
    <submittedName>
        <fullName evidence="2">Uncharacterized protein</fullName>
    </submittedName>
</protein>
<feature type="compositionally biased region" description="Polar residues" evidence="1">
    <location>
        <begin position="277"/>
        <end position="316"/>
    </location>
</feature>
<dbReference type="Proteomes" id="UP000007148">
    <property type="component" value="Unassembled WGS sequence"/>
</dbReference>
<evidence type="ECO:0000256" key="1">
    <source>
        <dbReference type="SAM" id="MobiDB-lite"/>
    </source>
</evidence>
<comment type="caution">
    <text evidence="2">The sequence shown here is derived from an EMBL/GenBank/DDBJ whole genome shotgun (WGS) entry which is preliminary data.</text>
</comment>
<accession>G4TM89</accession>
<sequence>MATTMATTKTYSLMCYRYQRDSPGHIRPHVPKEEWRMYATNANSQLRIVITQVHDNQQRLISLNLNVVDGEESRPGGIILLEKLNLVEFSRPGIPHSSPIKAVHGGKQLGFRYIQPLSGSPSTQYFKRFQLTFQTDADCQAVVSAIQIVCPVSTSDVARKKPTLGVNLTANTVPTQKKRKLDEVNGSVKTYPEFSAPGFSSQLATEHCTNAPSSGRPLPGPQLEWKDALVSTQQTGMDGNTHSGSKVYQPNMEAYSGNPSLHIPALSLPTTSPIAQYHSSPMPVSSQIQALGSSQVLPSTHSSSDPTQRTPLSHLSNLLAPPVHPEGTHSTQKASGEPQYGNIFTQLDPLFRPRGAPIRTPVTEEANLNALSEKELEQAVMQVISEPGFIDLMGKLEKMYAIRGFVNDTS</sequence>
<gene>
    <name evidence="2" type="ORF">PIIN_06368</name>
</gene>
<dbReference type="InParanoid" id="G4TM89"/>
<dbReference type="eggNOG" id="ENOG502SFUG">
    <property type="taxonomic scope" value="Eukaryota"/>
</dbReference>
<keyword evidence="3" id="KW-1185">Reference proteome</keyword>
<dbReference type="EMBL" id="CAFZ01000164">
    <property type="protein sequence ID" value="CCA72432.1"/>
    <property type="molecule type" value="Genomic_DNA"/>
</dbReference>
<organism evidence="2 3">
    <name type="scientific">Serendipita indica (strain DSM 11827)</name>
    <name type="common">Root endophyte fungus</name>
    <name type="synonym">Piriformospora indica</name>
    <dbReference type="NCBI Taxonomy" id="1109443"/>
    <lineage>
        <taxon>Eukaryota</taxon>
        <taxon>Fungi</taxon>
        <taxon>Dikarya</taxon>
        <taxon>Basidiomycota</taxon>
        <taxon>Agaricomycotina</taxon>
        <taxon>Agaricomycetes</taxon>
        <taxon>Sebacinales</taxon>
        <taxon>Serendipitaceae</taxon>
        <taxon>Serendipita</taxon>
    </lineage>
</organism>
<reference evidence="2 3" key="1">
    <citation type="journal article" date="2011" name="PLoS Pathog.">
        <title>Endophytic Life Strategies Decoded by Genome and Transcriptome Analyses of the Mutualistic Root Symbiont Piriformospora indica.</title>
        <authorList>
            <person name="Zuccaro A."/>
            <person name="Lahrmann U."/>
            <person name="Guldener U."/>
            <person name="Langen G."/>
            <person name="Pfiffi S."/>
            <person name="Biedenkopf D."/>
            <person name="Wong P."/>
            <person name="Samans B."/>
            <person name="Grimm C."/>
            <person name="Basiewicz M."/>
            <person name="Murat C."/>
            <person name="Martin F."/>
            <person name="Kogel K.H."/>
        </authorList>
    </citation>
    <scope>NUCLEOTIDE SEQUENCE [LARGE SCALE GENOMIC DNA]</scope>
    <source>
        <strain evidence="2 3">DSM 11827</strain>
    </source>
</reference>